<sequence length="263" mass="30679">MNQLRISIEELIFCFYSEGFFEQGMAMKQNYFPDMEDEQLGFLFEAACRSLLAKEVAEYRNHQYRLKEEYRPFIHVLNDADYTVKMSKFDEQNGNELNFSCHVSKSGIYSHEVIHEQQVHRIMTIASKEELYAKASEFLHIIESEEQSGPVLTLTSEEFEQLLEGVSENQSRMMEFLDKHGNREGVSQFVQDLSLRKGKMDTMMHLLYDKDNTPEVAKMAFVIPGNRFTWLVTGITQNEFSIVPAHKNDVKEIIFEKNINLNS</sequence>
<reference evidence="1 2" key="1">
    <citation type="journal article" date="2011" name="Front. Microbiol.">
        <title>Genomic signatures of strain selection and enhancement in Bacillus atrophaeus var. globigii, a historical biowarfare simulant.</title>
        <authorList>
            <person name="Gibbons H.S."/>
            <person name="Broomall S.M."/>
            <person name="McNew L.A."/>
            <person name="Daligault H."/>
            <person name="Chapman C."/>
            <person name="Bruce D."/>
            <person name="Karavis M."/>
            <person name="Krepps M."/>
            <person name="McGregor P.A."/>
            <person name="Hong C."/>
            <person name="Park K.H."/>
            <person name="Akmal A."/>
            <person name="Feldman A."/>
            <person name="Lin J.S."/>
            <person name="Chang W.E."/>
            <person name="Higgs B.W."/>
            <person name="Demirev P."/>
            <person name="Lindquist J."/>
            <person name="Liem A."/>
            <person name="Fochler E."/>
            <person name="Read T.D."/>
            <person name="Tapia R."/>
            <person name="Johnson S."/>
            <person name="Bishop-Lilly K.A."/>
            <person name="Detter C."/>
            <person name="Han C."/>
            <person name="Sozhamannan S."/>
            <person name="Rosenzweig C.N."/>
            <person name="Skowronski E.W."/>
        </authorList>
    </citation>
    <scope>NUCLEOTIDE SEQUENCE [LARGE SCALE GENOMIC DNA]</scope>
    <source>
        <strain evidence="1 2">1942</strain>
    </source>
</reference>
<protein>
    <submittedName>
        <fullName evidence="1">Uncharacterized protein</fullName>
    </submittedName>
</protein>
<keyword evidence="2" id="KW-1185">Reference proteome</keyword>
<gene>
    <name evidence="1" type="ordered locus">BATR1942_01680</name>
</gene>
<accession>A0ABN3Z5S0</accession>
<name>A0ABN3Z5S0_BACA1</name>
<dbReference type="RefSeq" id="WP_004430531.1">
    <property type="nucleotide sequence ID" value="NC_014639.1"/>
</dbReference>
<organism evidence="1 2">
    <name type="scientific">Bacillus atrophaeus (strain 1942)</name>
    <dbReference type="NCBI Taxonomy" id="720555"/>
    <lineage>
        <taxon>Bacteria</taxon>
        <taxon>Bacillati</taxon>
        <taxon>Bacillota</taxon>
        <taxon>Bacilli</taxon>
        <taxon>Bacillales</taxon>
        <taxon>Bacillaceae</taxon>
        <taxon>Bacillus</taxon>
    </lineage>
</organism>
<evidence type="ECO:0000313" key="2">
    <source>
        <dbReference type="Proteomes" id="UP000006867"/>
    </source>
</evidence>
<evidence type="ECO:0000313" key="1">
    <source>
        <dbReference type="EMBL" id="ADP31294.1"/>
    </source>
</evidence>
<dbReference type="EMBL" id="CP002207">
    <property type="protein sequence ID" value="ADP31294.1"/>
    <property type="molecule type" value="Genomic_DNA"/>
</dbReference>
<dbReference type="Proteomes" id="UP000006867">
    <property type="component" value="Chromosome"/>
</dbReference>
<proteinExistence type="predicted"/>